<name>A0A6A6CBC5_ZASCE</name>
<dbReference type="InterPro" id="IPR058645">
    <property type="entry name" value="NTF2-like_dom_7"/>
</dbReference>
<proteinExistence type="predicted"/>
<protein>
    <recommendedName>
        <fullName evidence="3">NTF2-like domain-containing protein</fullName>
    </recommendedName>
</protein>
<feature type="compositionally biased region" description="Low complexity" evidence="1">
    <location>
        <begin position="325"/>
        <end position="351"/>
    </location>
</feature>
<feature type="chain" id="PRO_5025627618" description="NTF2-like domain-containing protein" evidence="2">
    <location>
        <begin position="19"/>
        <end position="983"/>
    </location>
</feature>
<accession>A0A6A6CBC5</accession>
<organism evidence="4 5">
    <name type="scientific">Zasmidium cellare ATCC 36951</name>
    <dbReference type="NCBI Taxonomy" id="1080233"/>
    <lineage>
        <taxon>Eukaryota</taxon>
        <taxon>Fungi</taxon>
        <taxon>Dikarya</taxon>
        <taxon>Ascomycota</taxon>
        <taxon>Pezizomycotina</taxon>
        <taxon>Dothideomycetes</taxon>
        <taxon>Dothideomycetidae</taxon>
        <taxon>Mycosphaerellales</taxon>
        <taxon>Mycosphaerellaceae</taxon>
        <taxon>Zasmidium</taxon>
    </lineage>
</organism>
<feature type="domain" description="NTF2-like" evidence="3">
    <location>
        <begin position="391"/>
        <end position="535"/>
    </location>
</feature>
<dbReference type="AlphaFoldDB" id="A0A6A6CBC5"/>
<reference evidence="4" key="1">
    <citation type="journal article" date="2020" name="Stud. Mycol.">
        <title>101 Dothideomycetes genomes: a test case for predicting lifestyles and emergence of pathogens.</title>
        <authorList>
            <person name="Haridas S."/>
            <person name="Albert R."/>
            <person name="Binder M."/>
            <person name="Bloem J."/>
            <person name="Labutti K."/>
            <person name="Salamov A."/>
            <person name="Andreopoulos B."/>
            <person name="Baker S."/>
            <person name="Barry K."/>
            <person name="Bills G."/>
            <person name="Bluhm B."/>
            <person name="Cannon C."/>
            <person name="Castanera R."/>
            <person name="Culley D."/>
            <person name="Daum C."/>
            <person name="Ezra D."/>
            <person name="Gonzalez J."/>
            <person name="Henrissat B."/>
            <person name="Kuo A."/>
            <person name="Liang C."/>
            <person name="Lipzen A."/>
            <person name="Lutzoni F."/>
            <person name="Magnuson J."/>
            <person name="Mondo S."/>
            <person name="Nolan M."/>
            <person name="Ohm R."/>
            <person name="Pangilinan J."/>
            <person name="Park H.-J."/>
            <person name="Ramirez L."/>
            <person name="Alfaro M."/>
            <person name="Sun H."/>
            <person name="Tritt A."/>
            <person name="Yoshinaga Y."/>
            <person name="Zwiers L.-H."/>
            <person name="Turgeon B."/>
            <person name="Goodwin S."/>
            <person name="Spatafora J."/>
            <person name="Crous P."/>
            <person name="Grigoriev I."/>
        </authorList>
    </citation>
    <scope>NUCLEOTIDE SEQUENCE</scope>
    <source>
        <strain evidence="4">ATCC 36951</strain>
    </source>
</reference>
<feature type="compositionally biased region" description="Polar residues" evidence="1">
    <location>
        <begin position="299"/>
        <end position="316"/>
    </location>
</feature>
<evidence type="ECO:0000256" key="1">
    <source>
        <dbReference type="SAM" id="MobiDB-lite"/>
    </source>
</evidence>
<feature type="compositionally biased region" description="Gly residues" evidence="1">
    <location>
        <begin position="355"/>
        <end position="370"/>
    </location>
</feature>
<evidence type="ECO:0000313" key="4">
    <source>
        <dbReference type="EMBL" id="KAF2164454.1"/>
    </source>
</evidence>
<feature type="region of interest" description="Disordered" evidence="1">
    <location>
        <begin position="542"/>
        <end position="572"/>
    </location>
</feature>
<feature type="compositionally biased region" description="Gly residues" evidence="1">
    <location>
        <begin position="74"/>
        <end position="85"/>
    </location>
</feature>
<dbReference type="OrthoDB" id="5596743at2759"/>
<dbReference type="EMBL" id="ML993604">
    <property type="protein sequence ID" value="KAF2164454.1"/>
    <property type="molecule type" value="Genomic_DNA"/>
</dbReference>
<dbReference type="Proteomes" id="UP000799537">
    <property type="component" value="Unassembled WGS sequence"/>
</dbReference>
<feature type="compositionally biased region" description="Low complexity" evidence="1">
    <location>
        <begin position="272"/>
        <end position="298"/>
    </location>
</feature>
<dbReference type="GeneID" id="54566650"/>
<evidence type="ECO:0000256" key="2">
    <source>
        <dbReference type="SAM" id="SignalP"/>
    </source>
</evidence>
<dbReference type="Pfam" id="PF26534">
    <property type="entry name" value="NTF2_7"/>
    <property type="match status" value="1"/>
</dbReference>
<evidence type="ECO:0000259" key="3">
    <source>
        <dbReference type="Pfam" id="PF26534"/>
    </source>
</evidence>
<feature type="signal peptide" evidence="2">
    <location>
        <begin position="1"/>
        <end position="18"/>
    </location>
</feature>
<sequence length="983" mass="99056">MKATLFASALALASTAFALPQGPPPPQTYKGGNSGGNTEDSPVGQGGNGPPPSYGDHSGSIGGSPQGIQPNQAGSGGQPGGGIGSPFGQNGVQPQGTQPQGNQGNLPGSLQPFQNGNNNQQPGNAIGSPVGGTQPQGNQPQGLGGANNQPQVGGGGQLPPGVTPDQLGNQPGRGGVGGSPQPQQFGQYQPNGQSGNGQPGQNALSPQGQQPGQDIGGLGPQIQQPGQSGGVGSPQGLSPQSNQQPGAVIGSPQGLSPQNNQQPGAGIGSPTGLGPQNGQQGNLPGQQPGQTGGLPSQQNGVGSPQGLSPQNDQLGNQPGIGGPQPGQMGSPQGISPQNGQLGSQPGISGPQPGQPGSGIGSPIGGSGGQLGQPPLGAPTGDNICGPSAGGNCVSQQEAELFIQRFISIVTHQSSDLGDAQTTAEQIIGEDWVEYSNSILSLQGLPLTSDGIAAHSKQEWTQGILNAPPFGGVQTLKLLVFCDQVLWYWNFNVIGSGEYPVKGFNLFTLRRQGNEVVASEVDIEFDSIAWGLDTGFSVTLRDGRTLPEGGASQQGASAGGQLQGQGQGGVGGGVGGSAGGGGFGGAQLGVGGQNGVNAGMGANGVSLGVGGQNGLNAGFAGAGASGPGGGVGASLSQTGGGGAGAGGNVGGGANANLQSDSSAGGAGGARASLSQAGSGQGAGDCNFGTRFICKDIPTITTPIHTVHVYNTSSHLTLYPKSSLPSNAPLIRIIQNLINHKIHPISINPLRFKSIARANPIITRRKPLDETLIRDMRTLGLITECESLRRLGGRIRLGNRWLAFRRDGVVQGVETAEGELAGEGDVAGLVCWDEGVVGWRAHSGVVRSADNRRGSTVAAADITFPFWEEEKTGLVGGRNERRESGGRESQHRRESCHFESELSGVGFSIVVVACGLLKCFVEMGAGIYTSQNRERFQKIATPYRKGKLAASSSRADNPARNYITVAVIQLRYNSQYLHSLASLGE</sequence>
<gene>
    <name evidence="4" type="ORF">M409DRAFT_56716</name>
</gene>
<evidence type="ECO:0000313" key="5">
    <source>
        <dbReference type="Proteomes" id="UP000799537"/>
    </source>
</evidence>
<keyword evidence="2" id="KW-0732">Signal</keyword>
<feature type="compositionally biased region" description="Gly residues" evidence="1">
    <location>
        <begin position="556"/>
        <end position="572"/>
    </location>
</feature>
<feature type="compositionally biased region" description="Low complexity" evidence="1">
    <location>
        <begin position="131"/>
        <end position="151"/>
    </location>
</feature>
<feature type="compositionally biased region" description="Polar residues" evidence="1">
    <location>
        <begin position="253"/>
        <end position="263"/>
    </location>
</feature>
<feature type="compositionally biased region" description="Low complexity" evidence="1">
    <location>
        <begin position="199"/>
        <end position="213"/>
    </location>
</feature>
<feature type="compositionally biased region" description="Low complexity" evidence="1">
    <location>
        <begin position="86"/>
        <end position="124"/>
    </location>
</feature>
<feature type="region of interest" description="Disordered" evidence="1">
    <location>
        <begin position="17"/>
        <end position="383"/>
    </location>
</feature>
<dbReference type="RefSeq" id="XP_033665343.1">
    <property type="nucleotide sequence ID" value="XM_033813378.1"/>
</dbReference>
<keyword evidence="5" id="KW-1185">Reference proteome</keyword>